<dbReference type="RefSeq" id="WP_015182402.1">
    <property type="nucleotide sequence ID" value="NC_019738.1"/>
</dbReference>
<dbReference type="SUPFAM" id="SSF55785">
    <property type="entry name" value="PYP-like sensor domain (PAS domain)"/>
    <property type="match status" value="2"/>
</dbReference>
<dbReference type="InterPro" id="IPR001610">
    <property type="entry name" value="PAC"/>
</dbReference>
<dbReference type="CDD" id="cd00156">
    <property type="entry name" value="REC"/>
    <property type="match status" value="1"/>
</dbReference>
<protein>
    <recommendedName>
        <fullName evidence="2">histidine kinase</fullName>
        <ecNumber evidence="2">2.7.13.3</ecNumber>
    </recommendedName>
</protein>
<keyword evidence="15" id="KW-1185">Reference proteome</keyword>
<dbReference type="KEGG" id="mic:Mic7113_2451"/>
<accession>K9WDF1</accession>
<name>K9WDF1_9CYAN</name>
<evidence type="ECO:0000256" key="9">
    <source>
        <dbReference type="SAM" id="MobiDB-lite"/>
    </source>
</evidence>
<keyword evidence="5" id="KW-0418">Kinase</keyword>
<dbReference type="Gene3D" id="1.10.287.130">
    <property type="match status" value="1"/>
</dbReference>
<dbReference type="SMART" id="SM00387">
    <property type="entry name" value="HATPase_c"/>
    <property type="match status" value="1"/>
</dbReference>
<evidence type="ECO:0000313" key="15">
    <source>
        <dbReference type="Proteomes" id="UP000010471"/>
    </source>
</evidence>
<dbReference type="PRINTS" id="PR00344">
    <property type="entry name" value="BCTRLSENSOR"/>
</dbReference>
<feature type="domain" description="PAC" evidence="13">
    <location>
        <begin position="249"/>
        <end position="303"/>
    </location>
</feature>
<keyword evidence="3 7" id="KW-0597">Phosphoprotein</keyword>
<dbReference type="Gene3D" id="3.30.450.40">
    <property type="match status" value="2"/>
</dbReference>
<evidence type="ECO:0000256" key="2">
    <source>
        <dbReference type="ARBA" id="ARBA00012438"/>
    </source>
</evidence>
<reference evidence="14 15" key="1">
    <citation type="submission" date="2012-06" db="EMBL/GenBank/DDBJ databases">
        <title>Finished chromosome of genome of Microcoleus sp. PCC 7113.</title>
        <authorList>
            <consortium name="US DOE Joint Genome Institute"/>
            <person name="Gugger M."/>
            <person name="Coursin T."/>
            <person name="Rippka R."/>
            <person name="Tandeau De Marsac N."/>
            <person name="Huntemann M."/>
            <person name="Wei C.-L."/>
            <person name="Han J."/>
            <person name="Detter J.C."/>
            <person name="Han C."/>
            <person name="Tapia R."/>
            <person name="Chen A."/>
            <person name="Kyrpides N."/>
            <person name="Mavromatis K."/>
            <person name="Markowitz V."/>
            <person name="Szeto E."/>
            <person name="Ivanova N."/>
            <person name="Pagani I."/>
            <person name="Pati A."/>
            <person name="Goodwin L."/>
            <person name="Nordberg H.P."/>
            <person name="Cantor M.N."/>
            <person name="Hua S.X."/>
            <person name="Woyke T."/>
            <person name="Kerfeld C.A."/>
        </authorList>
    </citation>
    <scope>NUCLEOTIDE SEQUENCE [LARGE SCALE GENOMIC DNA]</scope>
    <source>
        <strain evidence="14 15">PCC 7113</strain>
    </source>
</reference>
<dbReference type="SMART" id="SM00388">
    <property type="entry name" value="HisKA"/>
    <property type="match status" value="1"/>
</dbReference>
<dbReference type="Pfam" id="PF13426">
    <property type="entry name" value="PAS_9"/>
    <property type="match status" value="1"/>
</dbReference>
<feature type="coiled-coil region" evidence="8">
    <location>
        <begin position="138"/>
        <end position="179"/>
    </location>
</feature>
<evidence type="ECO:0000259" key="11">
    <source>
        <dbReference type="PROSITE" id="PS50110"/>
    </source>
</evidence>
<dbReference type="SUPFAM" id="SSF55781">
    <property type="entry name" value="GAF domain-like"/>
    <property type="match status" value="2"/>
</dbReference>
<dbReference type="PROSITE" id="PS50110">
    <property type="entry name" value="RESPONSE_REGULATORY"/>
    <property type="match status" value="1"/>
</dbReference>
<dbReference type="Pfam" id="PF00989">
    <property type="entry name" value="PAS"/>
    <property type="match status" value="1"/>
</dbReference>
<dbReference type="EMBL" id="CP003630">
    <property type="protein sequence ID" value="AFZ18253.1"/>
    <property type="molecule type" value="Genomic_DNA"/>
</dbReference>
<evidence type="ECO:0000259" key="13">
    <source>
        <dbReference type="PROSITE" id="PS50113"/>
    </source>
</evidence>
<dbReference type="InterPro" id="IPR003661">
    <property type="entry name" value="HisK_dim/P_dom"/>
</dbReference>
<dbReference type="SMART" id="SM00091">
    <property type="entry name" value="PAS"/>
    <property type="match status" value="2"/>
</dbReference>
<dbReference type="STRING" id="1173027.Mic7113_2451"/>
<dbReference type="Pfam" id="PF00072">
    <property type="entry name" value="Response_reg"/>
    <property type="match status" value="1"/>
</dbReference>
<keyword evidence="8" id="KW-0175">Coiled coil</keyword>
<dbReference type="InterPro" id="IPR036097">
    <property type="entry name" value="HisK_dim/P_sf"/>
</dbReference>
<dbReference type="Pfam" id="PF00512">
    <property type="entry name" value="HisKA"/>
    <property type="match status" value="1"/>
</dbReference>
<dbReference type="eggNOG" id="COG2205">
    <property type="taxonomic scope" value="Bacteria"/>
</dbReference>
<feature type="region of interest" description="Disordered" evidence="9">
    <location>
        <begin position="968"/>
        <end position="1012"/>
    </location>
</feature>
<dbReference type="FunFam" id="3.30.450.40:FF:000035">
    <property type="entry name" value="PAS sensor protein"/>
    <property type="match status" value="1"/>
</dbReference>
<dbReference type="GO" id="GO:0000155">
    <property type="term" value="F:phosphorelay sensor kinase activity"/>
    <property type="evidence" value="ECO:0007669"/>
    <property type="project" value="InterPro"/>
</dbReference>
<dbReference type="NCBIfam" id="TIGR00229">
    <property type="entry name" value="sensory_box"/>
    <property type="match status" value="2"/>
</dbReference>
<feature type="domain" description="PAC" evidence="13">
    <location>
        <begin position="373"/>
        <end position="425"/>
    </location>
</feature>
<dbReference type="PROSITE" id="PS50112">
    <property type="entry name" value="PAS"/>
    <property type="match status" value="2"/>
</dbReference>
<dbReference type="OrthoDB" id="9815750at2"/>
<dbReference type="AlphaFoldDB" id="K9WDF1"/>
<feature type="domain" description="Response regulatory" evidence="11">
    <location>
        <begin position="3"/>
        <end position="119"/>
    </location>
</feature>
<evidence type="ECO:0000256" key="3">
    <source>
        <dbReference type="ARBA" id="ARBA00022553"/>
    </source>
</evidence>
<keyword evidence="4" id="KW-0808">Transferase</keyword>
<dbReference type="PANTHER" id="PTHR43547:SF2">
    <property type="entry name" value="HYBRID SIGNAL TRANSDUCTION HISTIDINE KINASE C"/>
    <property type="match status" value="1"/>
</dbReference>
<dbReference type="PANTHER" id="PTHR43547">
    <property type="entry name" value="TWO-COMPONENT HISTIDINE KINASE"/>
    <property type="match status" value="1"/>
</dbReference>
<dbReference type="InterPro" id="IPR036890">
    <property type="entry name" value="HATPase_C_sf"/>
</dbReference>
<dbReference type="InterPro" id="IPR004358">
    <property type="entry name" value="Sig_transdc_His_kin-like_C"/>
</dbReference>
<dbReference type="InterPro" id="IPR005467">
    <property type="entry name" value="His_kinase_dom"/>
</dbReference>
<evidence type="ECO:0000256" key="7">
    <source>
        <dbReference type="PROSITE-ProRule" id="PRU00169"/>
    </source>
</evidence>
<dbReference type="CDD" id="cd00130">
    <property type="entry name" value="PAS"/>
    <property type="match status" value="2"/>
</dbReference>
<evidence type="ECO:0000313" key="14">
    <source>
        <dbReference type="EMBL" id="AFZ18253.1"/>
    </source>
</evidence>
<comment type="catalytic activity">
    <reaction evidence="1">
        <text>ATP + protein L-histidine = ADP + protein N-phospho-L-histidine.</text>
        <dbReference type="EC" id="2.7.13.3"/>
    </reaction>
</comment>
<dbReference type="InterPro" id="IPR000014">
    <property type="entry name" value="PAS"/>
</dbReference>
<gene>
    <name evidence="14" type="ORF">Mic7113_2451</name>
</gene>
<dbReference type="PATRIC" id="fig|1173027.3.peg.2683"/>
<dbReference type="Gene3D" id="3.30.450.20">
    <property type="entry name" value="PAS domain"/>
    <property type="match status" value="2"/>
</dbReference>
<dbReference type="SMART" id="SM00448">
    <property type="entry name" value="REC"/>
    <property type="match status" value="1"/>
</dbReference>
<feature type="compositionally biased region" description="Polar residues" evidence="9">
    <location>
        <begin position="972"/>
        <end position="983"/>
    </location>
</feature>
<feature type="domain" description="Histidine kinase" evidence="10">
    <location>
        <begin position="816"/>
        <end position="1106"/>
    </location>
</feature>
<dbReference type="SMART" id="SM00065">
    <property type="entry name" value="GAF"/>
    <property type="match status" value="2"/>
</dbReference>
<feature type="modified residue" description="4-aspartylphosphate" evidence="7">
    <location>
        <position position="54"/>
    </location>
</feature>
<dbReference type="EC" id="2.7.13.3" evidence="2"/>
<dbReference type="Pfam" id="PF02518">
    <property type="entry name" value="HATPase_c"/>
    <property type="match status" value="2"/>
</dbReference>
<keyword evidence="6" id="KW-0902">Two-component regulatory system</keyword>
<dbReference type="GO" id="GO:0006355">
    <property type="term" value="P:regulation of DNA-templated transcription"/>
    <property type="evidence" value="ECO:0007669"/>
    <property type="project" value="InterPro"/>
</dbReference>
<sequence>MLRILLLEDSLLDTELIQAYLTNGGIEGELVQVETRTDFESALKTGSFNLILSDYSLPAFDGIAALDIAQILCPDVPFIFVSATLGEELAIETLKRGATDYVLKQRLDRLVPAVKRALRETQERVERQRTQAELCQLTAELERRVEERTAQLAQANQSLQAEIAERKKTEERLRLLESVAVTANDAIMITEAEPIEEPGPRIIYVNEAFTRMTGYTQAEVLGKTPRILQGPKSPCAQLDQFRSALKQWQPTVVELINYRKDGSEFWVEISTVPVANAEGWYTHWVAVERDITERKRAEDTLRLSDQILQQMPDAVLLTDLNLNIQKWTGKAEELFGYTAQEVLGTKATFLMHSGITPTMTERIIRIIQETGTFCGEMICLHKDGSEVPIEVTAKALYDATGNPVGFLSINRDITERKRAEKQKEQLIREQAARLEAEVQGLKSAFLAEASTVLASSLDYETTLASVAKLAVPFIADWCAVDILEKNQTIRRVAIAHLDPAKVKLAWELNQRYPEDLYGATGLAAILRTGESAIATEILDSDLVAIAQDAQHLQSLRELCLKSCIGVPLVARGRTLGAITFATAESGRCYSSDELSLVEDLACRAAMAVDNAQLYRDTQDARRIAEETAKRTASLQSLTASLSEALSLAQVGEVVVNQSLAALRANAGFIALLHERDRTLELVNALGYPQELLKNWNRFPLTAEVPITDAVKTNKAIFIESREVFAERYPHLTTQYSDSLHHSWAAIPLNVDGHTLGGIGFSFVNAQRFSAEDCAFMQALAQQCAQAIERARAYAAERQARADSEAANCMKDEFLAILSHELRTPLNAMLGWTQLLRTRTFDPLKMTKALETIDRNTKSLAALIEDILDVSGIIMGKLQLSVAPCELISVIEAAIDTIRPAAEAKLIQVECFLDASVELVWGDANRLQQVVWNLLSNAVKFTPKGGRVEIRLERVEQWERSVQELQVEGNHPRTISQETVNSDPLTRDHRIPKPATSSISSGFPSEYPSPSAIESRLTDHSSLTQVSNAYAQIRVTDTGKGISANFLPYVFDRFRQENSSSTRSHGGLGLGLALVRYLVEQHGGTVQAFSPGEDKGATFIVQLPLLVAQPAEPIPTTEVPP</sequence>
<dbReference type="SUPFAM" id="SSF55874">
    <property type="entry name" value="ATPase domain of HSP90 chaperone/DNA topoisomerase II/histidine kinase"/>
    <property type="match status" value="1"/>
</dbReference>
<evidence type="ECO:0000256" key="1">
    <source>
        <dbReference type="ARBA" id="ARBA00000085"/>
    </source>
</evidence>
<dbReference type="InterPro" id="IPR013767">
    <property type="entry name" value="PAS_fold"/>
</dbReference>
<dbReference type="InterPro" id="IPR000700">
    <property type="entry name" value="PAS-assoc_C"/>
</dbReference>
<dbReference type="Gene3D" id="3.40.50.2300">
    <property type="match status" value="1"/>
</dbReference>
<dbReference type="InterPro" id="IPR003018">
    <property type="entry name" value="GAF"/>
</dbReference>
<dbReference type="InterPro" id="IPR011006">
    <property type="entry name" value="CheY-like_superfamily"/>
</dbReference>
<dbReference type="Pfam" id="PF01590">
    <property type="entry name" value="GAF"/>
    <property type="match status" value="1"/>
</dbReference>
<dbReference type="SMART" id="SM00086">
    <property type="entry name" value="PAC"/>
    <property type="match status" value="2"/>
</dbReference>
<dbReference type="SUPFAM" id="SSF47384">
    <property type="entry name" value="Homodimeric domain of signal transducing histidine kinase"/>
    <property type="match status" value="1"/>
</dbReference>
<dbReference type="InterPro" id="IPR035965">
    <property type="entry name" value="PAS-like_dom_sf"/>
</dbReference>
<dbReference type="InterPro" id="IPR003594">
    <property type="entry name" value="HATPase_dom"/>
</dbReference>
<evidence type="ECO:0000256" key="5">
    <source>
        <dbReference type="ARBA" id="ARBA00022777"/>
    </source>
</evidence>
<organism evidence="14 15">
    <name type="scientific">Allocoleopsis franciscana PCC 7113</name>
    <dbReference type="NCBI Taxonomy" id="1173027"/>
    <lineage>
        <taxon>Bacteria</taxon>
        <taxon>Bacillati</taxon>
        <taxon>Cyanobacteriota</taxon>
        <taxon>Cyanophyceae</taxon>
        <taxon>Coleofasciculales</taxon>
        <taxon>Coleofasciculaceae</taxon>
        <taxon>Allocoleopsis</taxon>
        <taxon>Allocoleopsis franciscana</taxon>
    </lineage>
</organism>
<feature type="domain" description="PAS" evidence="12">
    <location>
        <begin position="300"/>
        <end position="370"/>
    </location>
</feature>
<dbReference type="PROSITE" id="PS50109">
    <property type="entry name" value="HIS_KIN"/>
    <property type="match status" value="1"/>
</dbReference>
<evidence type="ECO:0000256" key="6">
    <source>
        <dbReference type="ARBA" id="ARBA00023012"/>
    </source>
</evidence>
<dbReference type="eggNOG" id="COG0745">
    <property type="taxonomic scope" value="Bacteria"/>
</dbReference>
<dbReference type="eggNOG" id="COG2202">
    <property type="taxonomic scope" value="Bacteria"/>
</dbReference>
<proteinExistence type="predicted"/>
<dbReference type="InterPro" id="IPR001789">
    <property type="entry name" value="Sig_transdc_resp-reg_receiver"/>
</dbReference>
<evidence type="ECO:0000259" key="10">
    <source>
        <dbReference type="PROSITE" id="PS50109"/>
    </source>
</evidence>
<evidence type="ECO:0000259" key="12">
    <source>
        <dbReference type="PROSITE" id="PS50112"/>
    </source>
</evidence>
<dbReference type="SUPFAM" id="SSF52172">
    <property type="entry name" value="CheY-like"/>
    <property type="match status" value="1"/>
</dbReference>
<dbReference type="Pfam" id="PF13185">
    <property type="entry name" value="GAF_2"/>
    <property type="match status" value="1"/>
</dbReference>
<evidence type="ECO:0000256" key="4">
    <source>
        <dbReference type="ARBA" id="ARBA00022679"/>
    </source>
</evidence>
<dbReference type="InterPro" id="IPR029016">
    <property type="entry name" value="GAF-like_dom_sf"/>
</dbReference>
<dbReference type="PROSITE" id="PS50113">
    <property type="entry name" value="PAC"/>
    <property type="match status" value="2"/>
</dbReference>
<dbReference type="HOGENOM" id="CLU_000445_114_15_3"/>
<feature type="coiled-coil region" evidence="8">
    <location>
        <begin position="409"/>
        <end position="444"/>
    </location>
</feature>
<evidence type="ECO:0000256" key="8">
    <source>
        <dbReference type="SAM" id="Coils"/>
    </source>
</evidence>
<dbReference type="CDD" id="cd00082">
    <property type="entry name" value="HisKA"/>
    <property type="match status" value="1"/>
</dbReference>
<feature type="domain" description="PAS" evidence="12">
    <location>
        <begin position="169"/>
        <end position="224"/>
    </location>
</feature>
<dbReference type="Gene3D" id="3.30.565.10">
    <property type="entry name" value="Histidine kinase-like ATPase, C-terminal domain"/>
    <property type="match status" value="1"/>
</dbReference>
<dbReference type="Proteomes" id="UP000010471">
    <property type="component" value="Chromosome"/>
</dbReference>